<comment type="caution">
    <text evidence="3">The sequence shown here is derived from an EMBL/GenBank/DDBJ whole genome shotgun (WGS) entry which is preliminary data.</text>
</comment>
<protein>
    <recommendedName>
        <fullName evidence="5">NAD(P)-binding protein</fullName>
    </recommendedName>
</protein>
<dbReference type="PANTHER" id="PTHR47534">
    <property type="entry name" value="YALI0E05731P"/>
    <property type="match status" value="1"/>
</dbReference>
<accession>A0AAN6RN59</accession>
<evidence type="ECO:0000256" key="1">
    <source>
        <dbReference type="ARBA" id="ARBA00023002"/>
    </source>
</evidence>
<dbReference type="PANTHER" id="PTHR47534:SF2">
    <property type="entry name" value="KETOREDUCTASE (KR) DOMAIN-CONTAINING PROTEIN-RELATED"/>
    <property type="match status" value="1"/>
</dbReference>
<dbReference type="InterPro" id="IPR036291">
    <property type="entry name" value="NAD(P)-bd_dom_sf"/>
</dbReference>
<dbReference type="InterPro" id="IPR052228">
    <property type="entry name" value="Sec_Metab_Biosynth_Oxidored"/>
</dbReference>
<proteinExistence type="predicted"/>
<dbReference type="Proteomes" id="UP001280581">
    <property type="component" value="Unassembled WGS sequence"/>
</dbReference>
<organism evidence="3 4">
    <name type="scientific">Pseudopithomyces chartarum</name>
    <dbReference type="NCBI Taxonomy" id="1892770"/>
    <lineage>
        <taxon>Eukaryota</taxon>
        <taxon>Fungi</taxon>
        <taxon>Dikarya</taxon>
        <taxon>Ascomycota</taxon>
        <taxon>Pezizomycotina</taxon>
        <taxon>Dothideomycetes</taxon>
        <taxon>Pleosporomycetidae</taxon>
        <taxon>Pleosporales</taxon>
        <taxon>Massarineae</taxon>
        <taxon>Didymosphaeriaceae</taxon>
        <taxon>Pseudopithomyces</taxon>
    </lineage>
</organism>
<feature type="region of interest" description="Disordered" evidence="2">
    <location>
        <begin position="141"/>
        <end position="186"/>
    </location>
</feature>
<dbReference type="SUPFAM" id="SSF51735">
    <property type="entry name" value="NAD(P)-binding Rossmann-fold domains"/>
    <property type="match status" value="1"/>
</dbReference>
<evidence type="ECO:0000313" key="3">
    <source>
        <dbReference type="EMBL" id="KAK3217596.1"/>
    </source>
</evidence>
<evidence type="ECO:0000256" key="2">
    <source>
        <dbReference type="SAM" id="MobiDB-lite"/>
    </source>
</evidence>
<reference evidence="3 4" key="1">
    <citation type="submission" date="2021-02" db="EMBL/GenBank/DDBJ databases">
        <title>Genome assembly of Pseudopithomyces chartarum.</title>
        <authorList>
            <person name="Jauregui R."/>
            <person name="Singh J."/>
            <person name="Voisey C."/>
        </authorList>
    </citation>
    <scope>NUCLEOTIDE SEQUENCE [LARGE SCALE GENOMIC DNA]</scope>
    <source>
        <strain evidence="3 4">AGR01</strain>
    </source>
</reference>
<evidence type="ECO:0008006" key="5">
    <source>
        <dbReference type="Google" id="ProtNLM"/>
    </source>
</evidence>
<feature type="compositionally biased region" description="Low complexity" evidence="2">
    <location>
        <begin position="160"/>
        <end position="179"/>
    </location>
</feature>
<feature type="compositionally biased region" description="Pro residues" evidence="2">
    <location>
        <begin position="145"/>
        <end position="159"/>
    </location>
</feature>
<evidence type="ECO:0000313" key="4">
    <source>
        <dbReference type="Proteomes" id="UP001280581"/>
    </source>
</evidence>
<dbReference type="AlphaFoldDB" id="A0AAN6RN59"/>
<dbReference type="Gene3D" id="3.40.50.720">
    <property type="entry name" value="NAD(P)-binding Rossmann-like Domain"/>
    <property type="match status" value="1"/>
</dbReference>
<keyword evidence="4" id="KW-1185">Reference proteome</keyword>
<dbReference type="Pfam" id="PF00106">
    <property type="entry name" value="adh_short"/>
    <property type="match status" value="1"/>
</dbReference>
<dbReference type="EMBL" id="WVTA01000001">
    <property type="protein sequence ID" value="KAK3217596.1"/>
    <property type="molecule type" value="Genomic_DNA"/>
</dbReference>
<name>A0AAN6RN59_9PLEO</name>
<keyword evidence="1" id="KW-0560">Oxidoreductase</keyword>
<sequence length="186" mass="20141">MVPLPTIRAHNATLSSLPPNLVAVFVGGTSGISHYTALSLARSVPSPKIYLIGRNAAEASKITSELKAINPSSTISFIKSDVSLLRNVDKVCDEIKAKEKEVNLLFMTAGYLSLQGRTETEEGLDRRFALHYYARARFIHNLSPSSPPPPLPPPHPSPASSPSTTQTSVTPPRSTSQTPRSRRRSV</sequence>
<dbReference type="GO" id="GO:0016491">
    <property type="term" value="F:oxidoreductase activity"/>
    <property type="evidence" value="ECO:0007669"/>
    <property type="project" value="UniProtKB-KW"/>
</dbReference>
<gene>
    <name evidence="3" type="ORF">GRF29_1g3585581</name>
</gene>
<dbReference type="InterPro" id="IPR002347">
    <property type="entry name" value="SDR_fam"/>
</dbReference>